<reference evidence="3" key="1">
    <citation type="journal article" date="2020" name="bioRxiv">
        <title>Comparative genomics of Chlamydomonas.</title>
        <authorList>
            <person name="Craig R.J."/>
            <person name="Hasan A.R."/>
            <person name="Ness R.W."/>
            <person name="Keightley P.D."/>
        </authorList>
    </citation>
    <scope>NUCLEOTIDE SEQUENCE</scope>
    <source>
        <strain evidence="3">SAG 7.73</strain>
    </source>
</reference>
<accession>A0A835W3K9</accession>
<dbReference type="PANTHER" id="PTHR34407">
    <property type="entry name" value="EXPRESSED PROTEIN"/>
    <property type="match status" value="1"/>
</dbReference>
<gene>
    <name evidence="3" type="ORF">HXX76_007019</name>
</gene>
<dbReference type="PANTHER" id="PTHR34407:SF1">
    <property type="entry name" value="SGNH HYDROLASE-TYPE ESTERASE DOMAIN-CONTAINING PROTEIN"/>
    <property type="match status" value="1"/>
</dbReference>
<evidence type="ECO:0000313" key="3">
    <source>
        <dbReference type="EMBL" id="KAG2435824.1"/>
    </source>
</evidence>
<feature type="chain" id="PRO_5032582116" evidence="2">
    <location>
        <begin position="20"/>
        <end position="597"/>
    </location>
</feature>
<comment type="caution">
    <text evidence="3">The sequence shown here is derived from an EMBL/GenBank/DDBJ whole genome shotgun (WGS) entry which is preliminary data.</text>
</comment>
<dbReference type="EMBL" id="JAEHOC010000014">
    <property type="protein sequence ID" value="KAG2435824.1"/>
    <property type="molecule type" value="Genomic_DNA"/>
</dbReference>
<evidence type="ECO:0000313" key="4">
    <source>
        <dbReference type="Proteomes" id="UP000650467"/>
    </source>
</evidence>
<feature type="compositionally biased region" description="Pro residues" evidence="1">
    <location>
        <begin position="572"/>
        <end position="587"/>
    </location>
</feature>
<dbReference type="AlphaFoldDB" id="A0A835W3K9"/>
<proteinExistence type="predicted"/>
<evidence type="ECO:0000256" key="2">
    <source>
        <dbReference type="SAM" id="SignalP"/>
    </source>
</evidence>
<name>A0A835W3K9_CHLIN</name>
<feature type="signal peptide" evidence="2">
    <location>
        <begin position="1"/>
        <end position="19"/>
    </location>
</feature>
<feature type="region of interest" description="Disordered" evidence="1">
    <location>
        <begin position="538"/>
        <end position="597"/>
    </location>
</feature>
<evidence type="ECO:0000256" key="1">
    <source>
        <dbReference type="SAM" id="MobiDB-lite"/>
    </source>
</evidence>
<feature type="compositionally biased region" description="Pro residues" evidence="1">
    <location>
        <begin position="544"/>
        <end position="562"/>
    </location>
</feature>
<keyword evidence="4" id="KW-1185">Reference proteome</keyword>
<keyword evidence="2" id="KW-0732">Signal</keyword>
<sequence>MALPLLALFSILAPACLNAASLPREERAWKYVGASLNSSALHFFLRDRFWRRHDLDAAIIQSGLGQWRRVFDKLERGGSLKVAALGSSVTKDFGGYFGGTADLMAAGFMRGGEFDPGEFMGDAALKANAVRGRKQGWYPGWANYVMQVINATWPRSPGPQGHLLMNLGLSGMGADIYSRDDIRKNLPHDLDILLWENIDARATGPGLEKVLMEFEIHSNGTLPAVLLWNSGVMFADGFGCWDGEPQCQSFAHCREPKFIITDGEVTRAQREDVTYQLGAWYGLSVMSWRGLLWAMERDSGMYGFTQCQFLASVHMDASHPAPLGQVLIADAIMNLLVHAQNHLANHPAHNPPGRPPTRLFVEPSSRAAAAANLAVVRNSTEFFSANDAGAATQLQLLPSTTGWNFSMYQLHGNTSKVKPGWAALKSGARLAVRLPGLELWRYRRRMASLRITYLTSYMHMGSALLRCLPPAAATAGAAPGTPPPPPRGGCLCDMTLLQGAIDGGGEWRDRHRVSVVADAVVRLYDPAHWGWDGPANNKSVPLTAAPPPPPAAPPPPPSPAPLAPGMQAAAAAPPPPSPGPSPPPAPAPAGAAAGADG</sequence>
<feature type="compositionally biased region" description="Low complexity" evidence="1">
    <location>
        <begin position="588"/>
        <end position="597"/>
    </location>
</feature>
<protein>
    <submittedName>
        <fullName evidence="3">Uncharacterized protein</fullName>
    </submittedName>
</protein>
<dbReference type="Proteomes" id="UP000650467">
    <property type="component" value="Unassembled WGS sequence"/>
</dbReference>
<dbReference type="OrthoDB" id="532025at2759"/>
<organism evidence="3 4">
    <name type="scientific">Chlamydomonas incerta</name>
    <dbReference type="NCBI Taxonomy" id="51695"/>
    <lineage>
        <taxon>Eukaryota</taxon>
        <taxon>Viridiplantae</taxon>
        <taxon>Chlorophyta</taxon>
        <taxon>core chlorophytes</taxon>
        <taxon>Chlorophyceae</taxon>
        <taxon>CS clade</taxon>
        <taxon>Chlamydomonadales</taxon>
        <taxon>Chlamydomonadaceae</taxon>
        <taxon>Chlamydomonas</taxon>
    </lineage>
</organism>